<dbReference type="InterPro" id="IPR006342">
    <property type="entry name" value="FkbM_mtfrase"/>
</dbReference>
<evidence type="ECO:0000313" key="3">
    <source>
        <dbReference type="Proteomes" id="UP000199391"/>
    </source>
</evidence>
<dbReference type="AlphaFoldDB" id="A0A1I7M5K5"/>
<dbReference type="EMBL" id="FPBO01000059">
    <property type="protein sequence ID" value="SFV17070.1"/>
    <property type="molecule type" value="Genomic_DNA"/>
</dbReference>
<dbReference type="GO" id="GO:0008168">
    <property type="term" value="F:methyltransferase activity"/>
    <property type="evidence" value="ECO:0007669"/>
    <property type="project" value="UniProtKB-KW"/>
</dbReference>
<dbReference type="InterPro" id="IPR029063">
    <property type="entry name" value="SAM-dependent_MTases_sf"/>
</dbReference>
<dbReference type="NCBIfam" id="TIGR01444">
    <property type="entry name" value="fkbM_fam"/>
    <property type="match status" value="1"/>
</dbReference>
<accession>A0A1I7M5K5</accession>
<keyword evidence="2" id="KW-0489">Methyltransferase</keyword>
<sequence>MERKPSQYGLLRRFVHGLVGGVAGASAASVAQSEPPAAPYDAGLLSKAQLLWREGDWIGLVAMEQASLQHHPERAMLALLIATAHQQMNSPQVAAQFVRLACDWGCSGAQLAQVLIAGVHHTLGRGELLLQNERKACTHFALAAQAGADRSIAGRSRAAIEQDRIARAAAMHPRSAATVAAVPAPPDEPFAPPELFSEGIVSYAQNFEDVMLWRALRRVDNGCYIDVGAFHPVHDSVSRGFYEKGWRGIHVEANPAFAALLREDRPDETVMQVAVAATKGSMRFFEFQDFPSESTGNERHALIRREQGARINELDVPCITLADVFAQAQGREVHWLKIDVERMEREVLAGWGGTLMPWIVVVESALPHSKIENFLEWEYLLTGRGYKNVYFDGLNRYYVSPLHADLGALFLSGPNLFDNFRLSGTGGPYSELVNGRHRQREASLVDEIDRLKEQLAASGPPADR</sequence>
<feature type="domain" description="Methyltransferase FkbM" evidence="1">
    <location>
        <begin position="226"/>
        <end position="387"/>
    </location>
</feature>
<evidence type="ECO:0000313" key="2">
    <source>
        <dbReference type="EMBL" id="SFV17070.1"/>
    </source>
</evidence>
<dbReference type="Gene3D" id="3.40.50.150">
    <property type="entry name" value="Vaccinia Virus protein VP39"/>
    <property type="match status" value="1"/>
</dbReference>
<dbReference type="Proteomes" id="UP000199391">
    <property type="component" value="Unassembled WGS sequence"/>
</dbReference>
<name>A0A1I7M5K5_9BURK</name>
<dbReference type="Pfam" id="PF05050">
    <property type="entry name" value="Methyltransf_21"/>
    <property type="match status" value="1"/>
</dbReference>
<organism evidence="2 3">
    <name type="scientific">Pseudoduganella namucuonensis</name>
    <dbReference type="NCBI Taxonomy" id="1035707"/>
    <lineage>
        <taxon>Bacteria</taxon>
        <taxon>Pseudomonadati</taxon>
        <taxon>Pseudomonadota</taxon>
        <taxon>Betaproteobacteria</taxon>
        <taxon>Burkholderiales</taxon>
        <taxon>Oxalobacteraceae</taxon>
        <taxon>Telluria group</taxon>
        <taxon>Pseudoduganella</taxon>
    </lineage>
</organism>
<evidence type="ECO:0000259" key="1">
    <source>
        <dbReference type="Pfam" id="PF05050"/>
    </source>
</evidence>
<protein>
    <submittedName>
        <fullName evidence="2">Methyltransferase, FkbM family</fullName>
    </submittedName>
</protein>
<keyword evidence="3" id="KW-1185">Reference proteome</keyword>
<dbReference type="STRING" id="1035707.SAMN05216552_10593"/>
<dbReference type="SUPFAM" id="SSF53335">
    <property type="entry name" value="S-adenosyl-L-methionine-dependent methyltransferases"/>
    <property type="match status" value="1"/>
</dbReference>
<dbReference type="GO" id="GO:0032259">
    <property type="term" value="P:methylation"/>
    <property type="evidence" value="ECO:0007669"/>
    <property type="project" value="UniProtKB-KW"/>
</dbReference>
<gene>
    <name evidence="2" type="ORF">SAMN05216552_10593</name>
</gene>
<reference evidence="3" key="1">
    <citation type="submission" date="2016-10" db="EMBL/GenBank/DDBJ databases">
        <authorList>
            <person name="Varghese N."/>
            <person name="Submissions S."/>
        </authorList>
    </citation>
    <scope>NUCLEOTIDE SEQUENCE [LARGE SCALE GENOMIC DNA]</scope>
    <source>
        <strain evidence="3">CGMCC 1.11014</strain>
    </source>
</reference>
<proteinExistence type="predicted"/>
<keyword evidence="2" id="KW-0808">Transferase</keyword>